<gene>
    <name evidence="1" type="ORF">HanXRQr2_Chr14g0653611</name>
</gene>
<accession>A0A9K3EB66</accession>
<name>A0A9K3EB66_HELAN</name>
<protein>
    <submittedName>
        <fullName evidence="1">Uncharacterized protein</fullName>
    </submittedName>
</protein>
<dbReference type="Gramene" id="mRNA:HanXRQr2_Chr14g0653611">
    <property type="protein sequence ID" value="CDS:HanXRQr2_Chr14g0653611.1"/>
    <property type="gene ID" value="HanXRQr2_Chr14g0653611"/>
</dbReference>
<comment type="caution">
    <text evidence="1">The sequence shown here is derived from an EMBL/GenBank/DDBJ whole genome shotgun (WGS) entry which is preliminary data.</text>
</comment>
<dbReference type="AlphaFoldDB" id="A0A9K3EB66"/>
<organism evidence="1 2">
    <name type="scientific">Helianthus annuus</name>
    <name type="common">Common sunflower</name>
    <dbReference type="NCBI Taxonomy" id="4232"/>
    <lineage>
        <taxon>Eukaryota</taxon>
        <taxon>Viridiplantae</taxon>
        <taxon>Streptophyta</taxon>
        <taxon>Embryophyta</taxon>
        <taxon>Tracheophyta</taxon>
        <taxon>Spermatophyta</taxon>
        <taxon>Magnoliopsida</taxon>
        <taxon>eudicotyledons</taxon>
        <taxon>Gunneridae</taxon>
        <taxon>Pentapetalae</taxon>
        <taxon>asterids</taxon>
        <taxon>campanulids</taxon>
        <taxon>Asterales</taxon>
        <taxon>Asteraceae</taxon>
        <taxon>Asteroideae</taxon>
        <taxon>Heliantheae alliance</taxon>
        <taxon>Heliantheae</taxon>
        <taxon>Helianthus</taxon>
    </lineage>
</organism>
<reference evidence="1" key="2">
    <citation type="submission" date="2020-06" db="EMBL/GenBank/DDBJ databases">
        <title>Helianthus annuus Genome sequencing and assembly Release 2.</title>
        <authorList>
            <person name="Gouzy J."/>
            <person name="Langlade N."/>
            <person name="Munos S."/>
        </authorList>
    </citation>
    <scope>NUCLEOTIDE SEQUENCE</scope>
    <source>
        <tissue evidence="1">Leaves</tissue>
    </source>
</reference>
<sequence length="84" mass="9917">MNHEWMVRKGSDEWIIRCSWLNIKCRRLIVNVLGRLKKIKWWDGTGLTVHTGFYLNTGGSNRLLFLQNTGLNRAGQHPGNRYYR</sequence>
<keyword evidence="2" id="KW-1185">Reference proteome</keyword>
<dbReference type="Proteomes" id="UP000215914">
    <property type="component" value="Unassembled WGS sequence"/>
</dbReference>
<reference evidence="1" key="1">
    <citation type="journal article" date="2017" name="Nature">
        <title>The sunflower genome provides insights into oil metabolism, flowering and Asterid evolution.</title>
        <authorList>
            <person name="Badouin H."/>
            <person name="Gouzy J."/>
            <person name="Grassa C.J."/>
            <person name="Murat F."/>
            <person name="Staton S.E."/>
            <person name="Cottret L."/>
            <person name="Lelandais-Briere C."/>
            <person name="Owens G.L."/>
            <person name="Carrere S."/>
            <person name="Mayjonade B."/>
            <person name="Legrand L."/>
            <person name="Gill N."/>
            <person name="Kane N.C."/>
            <person name="Bowers J.E."/>
            <person name="Hubner S."/>
            <person name="Bellec A."/>
            <person name="Berard A."/>
            <person name="Berges H."/>
            <person name="Blanchet N."/>
            <person name="Boniface M.C."/>
            <person name="Brunel D."/>
            <person name="Catrice O."/>
            <person name="Chaidir N."/>
            <person name="Claudel C."/>
            <person name="Donnadieu C."/>
            <person name="Faraut T."/>
            <person name="Fievet G."/>
            <person name="Helmstetter N."/>
            <person name="King M."/>
            <person name="Knapp S.J."/>
            <person name="Lai Z."/>
            <person name="Le Paslier M.C."/>
            <person name="Lippi Y."/>
            <person name="Lorenzon L."/>
            <person name="Mandel J.R."/>
            <person name="Marage G."/>
            <person name="Marchand G."/>
            <person name="Marquand E."/>
            <person name="Bret-Mestries E."/>
            <person name="Morien E."/>
            <person name="Nambeesan S."/>
            <person name="Nguyen T."/>
            <person name="Pegot-Espagnet P."/>
            <person name="Pouilly N."/>
            <person name="Raftis F."/>
            <person name="Sallet E."/>
            <person name="Schiex T."/>
            <person name="Thomas J."/>
            <person name="Vandecasteele C."/>
            <person name="Vares D."/>
            <person name="Vear F."/>
            <person name="Vautrin S."/>
            <person name="Crespi M."/>
            <person name="Mangin B."/>
            <person name="Burke J.M."/>
            <person name="Salse J."/>
            <person name="Munos S."/>
            <person name="Vincourt P."/>
            <person name="Rieseberg L.H."/>
            <person name="Langlade N.B."/>
        </authorList>
    </citation>
    <scope>NUCLEOTIDE SEQUENCE</scope>
    <source>
        <tissue evidence="1">Leaves</tissue>
    </source>
</reference>
<dbReference type="EMBL" id="MNCJ02000329">
    <property type="protein sequence ID" value="KAF5769910.1"/>
    <property type="molecule type" value="Genomic_DNA"/>
</dbReference>
<evidence type="ECO:0000313" key="2">
    <source>
        <dbReference type="Proteomes" id="UP000215914"/>
    </source>
</evidence>
<evidence type="ECO:0000313" key="1">
    <source>
        <dbReference type="EMBL" id="KAF5769910.1"/>
    </source>
</evidence>
<proteinExistence type="predicted"/>